<gene>
    <name evidence="1" type="ORF">V3328_07195</name>
</gene>
<dbReference type="AlphaFoldDB" id="A0AAW9RLX1"/>
<evidence type="ECO:0000313" key="2">
    <source>
        <dbReference type="Proteomes" id="UP001378188"/>
    </source>
</evidence>
<name>A0AAW9RLX1_9HYPH</name>
<reference evidence="1 2" key="1">
    <citation type="submission" date="2024-02" db="EMBL/GenBank/DDBJ databases">
        <title>Genome analysis and characterization of Microbaculum marinisediminis sp. nov., isolated from marine sediment.</title>
        <authorList>
            <person name="Du Z.-J."/>
            <person name="Ye Y.-Q."/>
            <person name="Zhang Z.-R."/>
            <person name="Yuan S.-M."/>
            <person name="Zhang X.-Y."/>
        </authorList>
    </citation>
    <scope>NUCLEOTIDE SEQUENCE [LARGE SCALE GENOMIC DNA]</scope>
    <source>
        <strain evidence="1 2">SDUM1044001</strain>
    </source>
</reference>
<comment type="caution">
    <text evidence="1">The sequence shown here is derived from an EMBL/GenBank/DDBJ whole genome shotgun (WGS) entry which is preliminary data.</text>
</comment>
<proteinExistence type="predicted"/>
<dbReference type="RefSeq" id="WP_340328955.1">
    <property type="nucleotide sequence ID" value="NZ_JAZHOF010000003.1"/>
</dbReference>
<accession>A0AAW9RLX1</accession>
<dbReference type="EMBL" id="JAZHOF010000003">
    <property type="protein sequence ID" value="MEJ8571252.1"/>
    <property type="molecule type" value="Genomic_DNA"/>
</dbReference>
<protein>
    <recommendedName>
        <fullName evidence="3">DUF448 domain-containing protein</fullName>
    </recommendedName>
</protein>
<keyword evidence="2" id="KW-1185">Reference proteome</keyword>
<evidence type="ECO:0008006" key="3">
    <source>
        <dbReference type="Google" id="ProtNLM"/>
    </source>
</evidence>
<dbReference type="Proteomes" id="UP001378188">
    <property type="component" value="Unassembled WGS sequence"/>
</dbReference>
<organism evidence="1 2">
    <name type="scientific">Microbaculum marinum</name>
    <dbReference type="NCBI Taxonomy" id="1764581"/>
    <lineage>
        <taxon>Bacteria</taxon>
        <taxon>Pseudomonadati</taxon>
        <taxon>Pseudomonadota</taxon>
        <taxon>Alphaproteobacteria</taxon>
        <taxon>Hyphomicrobiales</taxon>
        <taxon>Tepidamorphaceae</taxon>
        <taxon>Microbaculum</taxon>
    </lineage>
</organism>
<sequence>MNLLHGDGTGPKPWRRRALDETEQITCARCEKVRGVASSAVVPVTLGPRRSPAGKKVGGRKIWACAICLATDGEVVELA</sequence>
<evidence type="ECO:0000313" key="1">
    <source>
        <dbReference type="EMBL" id="MEJ8571252.1"/>
    </source>
</evidence>